<reference evidence="2" key="1">
    <citation type="journal article" date="2018" name="Nat. Microbiol.">
        <title>Leveraging single-cell genomics to expand the fungal tree of life.</title>
        <authorList>
            <person name="Ahrendt S.R."/>
            <person name="Quandt C.A."/>
            <person name="Ciobanu D."/>
            <person name="Clum A."/>
            <person name="Salamov A."/>
            <person name="Andreopoulos B."/>
            <person name="Cheng J.F."/>
            <person name="Woyke T."/>
            <person name="Pelin A."/>
            <person name="Henrissat B."/>
            <person name="Reynolds N.K."/>
            <person name="Benny G.L."/>
            <person name="Smith M.E."/>
            <person name="James T.Y."/>
            <person name="Grigoriev I.V."/>
        </authorList>
    </citation>
    <scope>NUCLEOTIDE SEQUENCE [LARGE SCALE GENOMIC DNA]</scope>
</reference>
<evidence type="ECO:0000313" key="1">
    <source>
        <dbReference type="EMBL" id="RKP12018.1"/>
    </source>
</evidence>
<keyword evidence="2" id="KW-1185">Reference proteome</keyword>
<protein>
    <submittedName>
        <fullName evidence="1">Uncharacterized protein</fullName>
    </submittedName>
</protein>
<dbReference type="Proteomes" id="UP000267251">
    <property type="component" value="Unassembled WGS sequence"/>
</dbReference>
<sequence>MVQKKRVLMAAPEIPPGTTVPLGYLPLVHRAGWWVVPLVLQRWFVGHWWIDPIGDVALSIAREQVRPMEEEDIVRPGGKAIDRIKSVSGIAVVEEDKTPGQLEEEKRLLDGRIRDELMVYKGALE</sequence>
<dbReference type="AlphaFoldDB" id="A0A4P9XZT8"/>
<dbReference type="EMBL" id="KZ988525">
    <property type="protein sequence ID" value="RKP12018.1"/>
    <property type="molecule type" value="Genomic_DNA"/>
</dbReference>
<accession>A0A4P9XZT8</accession>
<organism evidence="1 2">
    <name type="scientific">Piptocephalis cylindrospora</name>
    <dbReference type="NCBI Taxonomy" id="1907219"/>
    <lineage>
        <taxon>Eukaryota</taxon>
        <taxon>Fungi</taxon>
        <taxon>Fungi incertae sedis</taxon>
        <taxon>Zoopagomycota</taxon>
        <taxon>Zoopagomycotina</taxon>
        <taxon>Zoopagomycetes</taxon>
        <taxon>Zoopagales</taxon>
        <taxon>Piptocephalidaceae</taxon>
        <taxon>Piptocephalis</taxon>
    </lineage>
</organism>
<evidence type="ECO:0000313" key="2">
    <source>
        <dbReference type="Proteomes" id="UP000267251"/>
    </source>
</evidence>
<proteinExistence type="predicted"/>
<gene>
    <name evidence="1" type="ORF">BJ684DRAFT_21417</name>
</gene>
<name>A0A4P9XZT8_9FUNG</name>